<keyword evidence="2" id="KW-1185">Reference proteome</keyword>
<sequence>MENDMETVSLIKTGFDLKDREVVCYPYLIVTFKIHLPRLFMTPRIAYTVVTTDMVKGAAARSNMFPETVEIGIQGTSIIPELIEEEEALKNARKTALRWIMYKFHSFRAPRIEVIQRQKAYKAFFHADIKGRTVLVDSVKGLEQDDIR</sequence>
<reference evidence="1 2" key="1">
    <citation type="journal article" date="2015" name="Int. J. Syst. Evol. Microbiol.">
        <title>Complete genome sequence of Salinicoccus halodurans H3B36, isolated from the Qaidam Basin in China.</title>
        <authorList>
            <person name="Jiang K."/>
            <person name="Xue Y."/>
            <person name="Ma Y."/>
        </authorList>
    </citation>
    <scope>NUCLEOTIDE SEQUENCE [LARGE SCALE GENOMIC DNA]</scope>
    <source>
        <strain evidence="1 2">H3B36</strain>
    </source>
</reference>
<gene>
    <name evidence="1" type="ORF">AAT16_12780</name>
</gene>
<protein>
    <submittedName>
        <fullName evidence="1">Uncharacterized protein</fullName>
    </submittedName>
</protein>
<dbReference type="EMBL" id="CP011366">
    <property type="protein sequence ID" value="AKG74981.1"/>
    <property type="molecule type" value="Genomic_DNA"/>
</dbReference>
<organism evidence="1 2">
    <name type="scientific">Salinicoccus halodurans</name>
    <dbReference type="NCBI Taxonomy" id="407035"/>
    <lineage>
        <taxon>Bacteria</taxon>
        <taxon>Bacillati</taxon>
        <taxon>Bacillota</taxon>
        <taxon>Bacilli</taxon>
        <taxon>Bacillales</taxon>
        <taxon>Staphylococcaceae</taxon>
        <taxon>Salinicoccus</taxon>
    </lineage>
</organism>
<name>A0ABM5TA96_9STAP</name>
<evidence type="ECO:0000313" key="2">
    <source>
        <dbReference type="Proteomes" id="UP000034029"/>
    </source>
</evidence>
<reference evidence="2" key="2">
    <citation type="submission" date="2015-04" db="EMBL/GenBank/DDBJ databases">
        <title>Complete genome sequence of Salinicoccus halodurans strain H3B36, isolated from the Qaidam basin of China.</title>
        <authorList>
            <person name="Ma Y."/>
            <person name="Jiang K."/>
            <person name="Xue Y."/>
        </authorList>
    </citation>
    <scope>NUCLEOTIDE SEQUENCE [LARGE SCALE GENOMIC DNA]</scope>
    <source>
        <strain evidence="2">H3B36</strain>
    </source>
</reference>
<proteinExistence type="predicted"/>
<accession>A0ABM5TA96</accession>
<evidence type="ECO:0000313" key="1">
    <source>
        <dbReference type="EMBL" id="AKG74981.1"/>
    </source>
</evidence>
<dbReference type="Proteomes" id="UP000034029">
    <property type="component" value="Chromosome"/>
</dbReference>